<keyword evidence="1" id="KW-0812">Transmembrane</keyword>
<gene>
    <name evidence="3" type="ORF">GCM10023198_58170</name>
</gene>
<keyword evidence="4" id="KW-1185">Reference proteome</keyword>
<dbReference type="InterPro" id="IPR003675">
    <property type="entry name" value="Rce1/LyrA-like_dom"/>
</dbReference>
<evidence type="ECO:0000313" key="3">
    <source>
        <dbReference type="EMBL" id="GAA4725471.1"/>
    </source>
</evidence>
<comment type="caution">
    <text evidence="3">The sequence shown here is derived from an EMBL/GenBank/DDBJ whole genome shotgun (WGS) entry which is preliminary data.</text>
</comment>
<accession>A0ABP8YDL6</accession>
<dbReference type="EMBL" id="BAABHM010000038">
    <property type="protein sequence ID" value="GAA4725471.1"/>
    <property type="molecule type" value="Genomic_DNA"/>
</dbReference>
<reference evidence="4" key="1">
    <citation type="journal article" date="2019" name="Int. J. Syst. Evol. Microbiol.">
        <title>The Global Catalogue of Microorganisms (GCM) 10K type strain sequencing project: providing services to taxonomists for standard genome sequencing and annotation.</title>
        <authorList>
            <consortium name="The Broad Institute Genomics Platform"/>
            <consortium name="The Broad Institute Genome Sequencing Center for Infectious Disease"/>
            <person name="Wu L."/>
            <person name="Ma J."/>
        </authorList>
    </citation>
    <scope>NUCLEOTIDE SEQUENCE [LARGE SCALE GENOMIC DNA]</scope>
    <source>
        <strain evidence="4">JCM 17975</strain>
    </source>
</reference>
<protein>
    <recommendedName>
        <fullName evidence="2">CAAX prenyl protease 2/Lysostaphin resistance protein A-like domain-containing protein</fullName>
    </recommendedName>
</protein>
<organism evidence="3 4">
    <name type="scientific">Promicromonospora umidemergens</name>
    <dbReference type="NCBI Taxonomy" id="629679"/>
    <lineage>
        <taxon>Bacteria</taxon>
        <taxon>Bacillati</taxon>
        <taxon>Actinomycetota</taxon>
        <taxon>Actinomycetes</taxon>
        <taxon>Micrococcales</taxon>
        <taxon>Promicromonosporaceae</taxon>
        <taxon>Promicromonospora</taxon>
    </lineage>
</organism>
<feature type="transmembrane region" description="Helical" evidence="1">
    <location>
        <begin position="126"/>
        <end position="150"/>
    </location>
</feature>
<feature type="transmembrane region" description="Helical" evidence="1">
    <location>
        <begin position="162"/>
        <end position="179"/>
    </location>
</feature>
<name>A0ABP8YDL6_9MICO</name>
<dbReference type="RefSeq" id="WP_253868450.1">
    <property type="nucleotide sequence ID" value="NZ_BAABHM010000038.1"/>
</dbReference>
<proteinExistence type="predicted"/>
<dbReference type="Pfam" id="PF02517">
    <property type="entry name" value="Rce1-like"/>
    <property type="match status" value="1"/>
</dbReference>
<feature type="transmembrane region" description="Helical" evidence="1">
    <location>
        <begin position="200"/>
        <end position="217"/>
    </location>
</feature>
<evidence type="ECO:0000259" key="2">
    <source>
        <dbReference type="Pfam" id="PF02517"/>
    </source>
</evidence>
<feature type="transmembrane region" description="Helical" evidence="1">
    <location>
        <begin position="85"/>
        <end position="105"/>
    </location>
</feature>
<sequence>MATTVAPSWLLSPGESRHAQAVPGGVEYHRVLAGDRRRIGRGILAIVLLLAGIVVFPTVIGRLLGLVDLQMGNTTPILGGNDYTPLYHAGSMISLALLAPWSMLIQRWLYGIPAASLHSVTSRFRFDVLGKALIVFGPAWLLVNVIGFFGPSDEVPWSRLDLIGIFVGTLLLTPLQTTGEEYGARGLMFRVIGSWTRSRRAGLIAGVLVSSIIFTAVHASTDVYINTWYMVLWCCLAIITWRTGGLEIAIVLHAVLNTVALLGAPLFRIDLGGALADRSAGVGSPTQLIPTAAVIVITALVWWWTRRSGPALTPLARPAATR</sequence>
<feature type="transmembrane region" description="Helical" evidence="1">
    <location>
        <begin position="223"/>
        <end position="241"/>
    </location>
</feature>
<evidence type="ECO:0000256" key="1">
    <source>
        <dbReference type="SAM" id="Phobius"/>
    </source>
</evidence>
<dbReference type="Proteomes" id="UP001500843">
    <property type="component" value="Unassembled WGS sequence"/>
</dbReference>
<feature type="transmembrane region" description="Helical" evidence="1">
    <location>
        <begin position="287"/>
        <end position="305"/>
    </location>
</feature>
<keyword evidence="1" id="KW-0472">Membrane</keyword>
<feature type="domain" description="CAAX prenyl protease 2/Lysostaphin resistance protein A-like" evidence="2">
    <location>
        <begin position="166"/>
        <end position="259"/>
    </location>
</feature>
<feature type="transmembrane region" description="Helical" evidence="1">
    <location>
        <begin position="248"/>
        <end position="267"/>
    </location>
</feature>
<keyword evidence="1" id="KW-1133">Transmembrane helix</keyword>
<evidence type="ECO:0000313" key="4">
    <source>
        <dbReference type="Proteomes" id="UP001500843"/>
    </source>
</evidence>
<feature type="transmembrane region" description="Helical" evidence="1">
    <location>
        <begin position="43"/>
        <end position="65"/>
    </location>
</feature>